<evidence type="ECO:0000313" key="3">
    <source>
        <dbReference type="Proteomes" id="UP001590950"/>
    </source>
</evidence>
<proteinExistence type="predicted"/>
<dbReference type="EMBL" id="JBEFKJ010000010">
    <property type="protein sequence ID" value="KAL2043814.1"/>
    <property type="molecule type" value="Genomic_DNA"/>
</dbReference>
<dbReference type="Proteomes" id="UP001590950">
    <property type="component" value="Unassembled WGS sequence"/>
</dbReference>
<comment type="caution">
    <text evidence="2">The sequence shown here is derived from an EMBL/GenBank/DDBJ whole genome shotgun (WGS) entry which is preliminary data.</text>
</comment>
<feature type="region of interest" description="Disordered" evidence="1">
    <location>
        <begin position="1"/>
        <end position="22"/>
    </location>
</feature>
<gene>
    <name evidence="2" type="ORF">N7G274_003334</name>
</gene>
<protein>
    <submittedName>
        <fullName evidence="2">Uncharacterized protein</fullName>
    </submittedName>
</protein>
<name>A0ABR4ADB6_9LECA</name>
<organism evidence="2 3">
    <name type="scientific">Stereocaulon virgatum</name>
    <dbReference type="NCBI Taxonomy" id="373712"/>
    <lineage>
        <taxon>Eukaryota</taxon>
        <taxon>Fungi</taxon>
        <taxon>Dikarya</taxon>
        <taxon>Ascomycota</taxon>
        <taxon>Pezizomycotina</taxon>
        <taxon>Lecanoromycetes</taxon>
        <taxon>OSLEUM clade</taxon>
        <taxon>Lecanoromycetidae</taxon>
        <taxon>Lecanorales</taxon>
        <taxon>Lecanorineae</taxon>
        <taxon>Stereocaulaceae</taxon>
        <taxon>Stereocaulon</taxon>
    </lineage>
</organism>
<evidence type="ECO:0000313" key="2">
    <source>
        <dbReference type="EMBL" id="KAL2043814.1"/>
    </source>
</evidence>
<evidence type="ECO:0000256" key="1">
    <source>
        <dbReference type="SAM" id="MobiDB-lite"/>
    </source>
</evidence>
<sequence length="99" mass="10466">MESRDSPASIPVPGAAFTNKTPKTEAAQSTVNVYVCIDVNFCGDCQNLASTPNPRYNLGNGVDDSISSLGSSMGVDCNFYNCGTHIASVHFNKDLSLLC</sequence>
<reference evidence="2 3" key="1">
    <citation type="submission" date="2024-09" db="EMBL/GenBank/DDBJ databases">
        <title>Rethinking Asexuality: The Enigmatic Case of Functional Sexual Genes in Lepraria (Stereocaulaceae).</title>
        <authorList>
            <person name="Doellman M."/>
            <person name="Sun Y."/>
            <person name="Barcenas-Pena A."/>
            <person name="Lumbsch H.T."/>
            <person name="Grewe F."/>
        </authorList>
    </citation>
    <scope>NUCLEOTIDE SEQUENCE [LARGE SCALE GENOMIC DNA]</scope>
    <source>
        <strain evidence="2 3">Mercado 3170</strain>
    </source>
</reference>
<keyword evidence="3" id="KW-1185">Reference proteome</keyword>
<accession>A0ABR4ADB6</accession>